<dbReference type="Proteomes" id="UP000678499">
    <property type="component" value="Unassembled WGS sequence"/>
</dbReference>
<feature type="compositionally biased region" description="Low complexity" evidence="1">
    <location>
        <begin position="121"/>
        <end position="132"/>
    </location>
</feature>
<organism evidence="2">
    <name type="scientific">Notodromas monacha</name>
    <dbReference type="NCBI Taxonomy" id="399045"/>
    <lineage>
        <taxon>Eukaryota</taxon>
        <taxon>Metazoa</taxon>
        <taxon>Ecdysozoa</taxon>
        <taxon>Arthropoda</taxon>
        <taxon>Crustacea</taxon>
        <taxon>Oligostraca</taxon>
        <taxon>Ostracoda</taxon>
        <taxon>Podocopa</taxon>
        <taxon>Podocopida</taxon>
        <taxon>Cypridocopina</taxon>
        <taxon>Cypridoidea</taxon>
        <taxon>Cyprididae</taxon>
        <taxon>Notodromas</taxon>
    </lineage>
</organism>
<feature type="compositionally biased region" description="Basic and acidic residues" evidence="1">
    <location>
        <begin position="140"/>
        <end position="155"/>
    </location>
</feature>
<sequence length="360" mass="39089">MKDPRLSEMADEHRYALLTATLLRQQQRLSHANSGGDPRFGAVVSRRYSASVVASPLHRSTDFRDSGLLPANSGFQLNMPLSSNVKKILVSNEVLDEVQSSLTNLNGHTIMRKRREQARDSSSSSSTTTIVVLGGGGGGVDHDCCEKGFDDRENVETSPNPSDDVEEPEVKPSPPKEVTFEVGTTTQTSPNPAAAADFPPLARFSPAKMAAMLHTVGRRVATSAASLYWTSLDLLDSCSPAMLRRHRRRQNEADGGSAGDNHDNDEGRSKRRSASMHNLPATSTDKSRVEIVLVTRPDSTDSDDHASSLGSVSIPRNCGSSVTRHLAARVESSRHHATTTTTTKTTTMTMLVRLRRCRVD</sequence>
<evidence type="ECO:0000313" key="2">
    <source>
        <dbReference type="EMBL" id="CAD7283040.1"/>
    </source>
</evidence>
<dbReference type="EMBL" id="CAJPEX010004712">
    <property type="protein sequence ID" value="CAG0923192.1"/>
    <property type="molecule type" value="Genomic_DNA"/>
</dbReference>
<dbReference type="EMBL" id="OA886749">
    <property type="protein sequence ID" value="CAD7283040.1"/>
    <property type="molecule type" value="Genomic_DNA"/>
</dbReference>
<name>A0A7R9BYU0_9CRUS</name>
<feature type="non-terminal residue" evidence="2">
    <location>
        <position position="360"/>
    </location>
</feature>
<proteinExistence type="predicted"/>
<evidence type="ECO:0000256" key="1">
    <source>
        <dbReference type="SAM" id="MobiDB-lite"/>
    </source>
</evidence>
<feature type="compositionally biased region" description="Polar residues" evidence="1">
    <location>
        <begin position="182"/>
        <end position="191"/>
    </location>
</feature>
<reference evidence="2" key="1">
    <citation type="submission" date="2020-11" db="EMBL/GenBank/DDBJ databases">
        <authorList>
            <person name="Tran Van P."/>
        </authorList>
    </citation>
    <scope>NUCLEOTIDE SEQUENCE</scope>
</reference>
<gene>
    <name evidence="2" type="ORF">NMOB1V02_LOCUS10658</name>
</gene>
<feature type="region of interest" description="Disordered" evidence="1">
    <location>
        <begin position="106"/>
        <end position="197"/>
    </location>
</feature>
<accession>A0A7R9BYU0</accession>
<evidence type="ECO:0000313" key="3">
    <source>
        <dbReference type="Proteomes" id="UP000678499"/>
    </source>
</evidence>
<feature type="region of interest" description="Disordered" evidence="1">
    <location>
        <begin position="246"/>
        <end position="315"/>
    </location>
</feature>
<keyword evidence="3" id="KW-1185">Reference proteome</keyword>
<dbReference type="AlphaFoldDB" id="A0A7R9BYU0"/>
<protein>
    <submittedName>
        <fullName evidence="2">Uncharacterized protein</fullName>
    </submittedName>
</protein>